<feature type="chain" id="PRO_5039489971" description="Lipoprotein" evidence="1">
    <location>
        <begin position="20"/>
        <end position="177"/>
    </location>
</feature>
<evidence type="ECO:0000313" key="2">
    <source>
        <dbReference type="EMBL" id="MBO8473925.1"/>
    </source>
</evidence>
<proteinExistence type="predicted"/>
<dbReference type="AlphaFoldDB" id="A0A9D9IKN4"/>
<reference evidence="2" key="2">
    <citation type="journal article" date="2021" name="PeerJ">
        <title>Extensive microbial diversity within the chicken gut microbiome revealed by metagenomics and culture.</title>
        <authorList>
            <person name="Gilroy R."/>
            <person name="Ravi A."/>
            <person name="Getino M."/>
            <person name="Pursley I."/>
            <person name="Horton D.L."/>
            <person name="Alikhan N.F."/>
            <person name="Baker D."/>
            <person name="Gharbi K."/>
            <person name="Hall N."/>
            <person name="Watson M."/>
            <person name="Adriaenssens E.M."/>
            <person name="Foster-Nyarko E."/>
            <person name="Jarju S."/>
            <person name="Secka A."/>
            <person name="Antonio M."/>
            <person name="Oren A."/>
            <person name="Chaudhuri R.R."/>
            <person name="La Ragione R."/>
            <person name="Hildebrand F."/>
            <person name="Pallen M.J."/>
        </authorList>
    </citation>
    <scope>NUCLEOTIDE SEQUENCE</scope>
    <source>
        <strain evidence="2">B1-13419</strain>
    </source>
</reference>
<accession>A0A9D9IKN4</accession>
<feature type="signal peptide" evidence="1">
    <location>
        <begin position="1"/>
        <end position="19"/>
    </location>
</feature>
<evidence type="ECO:0008006" key="4">
    <source>
        <dbReference type="Google" id="ProtNLM"/>
    </source>
</evidence>
<sequence length="177" mass="19766">MKKLFLFFAVFSLAVSAYAIDLKTGSFAALAGQERVRVDFDFSDVMIDGMTLENFLELGVVDDDFKDWNDFVNFIKRRFLAGINSDTYKFVEGMVFFTGESETDFSIRVSPAMMNIDGKYIINYSLVDNATGEVLGTAYQTGDGGTFGSFSNLQGDGFEEAAEAFKKFLNKQLKPEK</sequence>
<gene>
    <name evidence="2" type="ORF">IAB91_01355</name>
</gene>
<organism evidence="2 3">
    <name type="scientific">Candidatus Cryptobacteroides faecigallinarum</name>
    <dbReference type="NCBI Taxonomy" id="2840763"/>
    <lineage>
        <taxon>Bacteria</taxon>
        <taxon>Pseudomonadati</taxon>
        <taxon>Bacteroidota</taxon>
        <taxon>Bacteroidia</taxon>
        <taxon>Bacteroidales</taxon>
        <taxon>Candidatus Cryptobacteroides</taxon>
    </lineage>
</organism>
<reference evidence="2" key="1">
    <citation type="submission" date="2020-10" db="EMBL/GenBank/DDBJ databases">
        <authorList>
            <person name="Gilroy R."/>
        </authorList>
    </citation>
    <scope>NUCLEOTIDE SEQUENCE</scope>
    <source>
        <strain evidence="2">B1-13419</strain>
    </source>
</reference>
<evidence type="ECO:0000313" key="3">
    <source>
        <dbReference type="Proteomes" id="UP000823757"/>
    </source>
</evidence>
<dbReference type="Proteomes" id="UP000823757">
    <property type="component" value="Unassembled WGS sequence"/>
</dbReference>
<evidence type="ECO:0000256" key="1">
    <source>
        <dbReference type="SAM" id="SignalP"/>
    </source>
</evidence>
<protein>
    <recommendedName>
        <fullName evidence="4">Lipoprotein</fullName>
    </recommendedName>
</protein>
<name>A0A9D9IKN4_9BACT</name>
<keyword evidence="1" id="KW-0732">Signal</keyword>
<dbReference type="EMBL" id="JADIMD010000018">
    <property type="protein sequence ID" value="MBO8473925.1"/>
    <property type="molecule type" value="Genomic_DNA"/>
</dbReference>
<comment type="caution">
    <text evidence="2">The sequence shown here is derived from an EMBL/GenBank/DDBJ whole genome shotgun (WGS) entry which is preliminary data.</text>
</comment>